<proteinExistence type="predicted"/>
<dbReference type="Proteomes" id="UP000199604">
    <property type="component" value="Unassembled WGS sequence"/>
</dbReference>
<dbReference type="SUPFAM" id="SSF53448">
    <property type="entry name" value="Nucleotide-diphospho-sugar transferases"/>
    <property type="match status" value="1"/>
</dbReference>
<dbReference type="Gene3D" id="3.90.550.10">
    <property type="entry name" value="Spore Coat Polysaccharide Biosynthesis Protein SpsA, Chain A"/>
    <property type="match status" value="1"/>
</dbReference>
<reference evidence="3" key="1">
    <citation type="submission" date="2016-10" db="EMBL/GenBank/DDBJ databases">
        <authorList>
            <person name="Varghese N."/>
            <person name="Submissions S."/>
        </authorList>
    </citation>
    <scope>NUCLEOTIDE SEQUENCE [LARGE SCALE GENOMIC DNA]</scope>
    <source>
        <strain evidence="3">DSM 21789</strain>
    </source>
</reference>
<evidence type="ECO:0000259" key="1">
    <source>
        <dbReference type="Pfam" id="PF00535"/>
    </source>
</evidence>
<dbReference type="InterPro" id="IPR029044">
    <property type="entry name" value="Nucleotide-diphossugar_trans"/>
</dbReference>
<dbReference type="STRING" id="498292.SAMN05660845_0111"/>
<keyword evidence="2" id="KW-0808">Transferase</keyword>
<name>A0A1I0V211_9FLAO</name>
<organism evidence="2 3">
    <name type="scientific">Flavobacterium swingsii</name>
    <dbReference type="NCBI Taxonomy" id="498292"/>
    <lineage>
        <taxon>Bacteria</taxon>
        <taxon>Pseudomonadati</taxon>
        <taxon>Bacteroidota</taxon>
        <taxon>Flavobacteriia</taxon>
        <taxon>Flavobacteriales</taxon>
        <taxon>Flavobacteriaceae</taxon>
        <taxon>Flavobacterium</taxon>
    </lineage>
</organism>
<dbReference type="AlphaFoldDB" id="A0A1I0V211"/>
<dbReference type="Pfam" id="PF00535">
    <property type="entry name" value="Glycos_transf_2"/>
    <property type="match status" value="1"/>
</dbReference>
<dbReference type="PANTHER" id="PTHR43685:SF2">
    <property type="entry name" value="GLYCOSYLTRANSFERASE 2-LIKE DOMAIN-CONTAINING PROTEIN"/>
    <property type="match status" value="1"/>
</dbReference>
<evidence type="ECO:0000313" key="2">
    <source>
        <dbReference type="EMBL" id="SFA70120.1"/>
    </source>
</evidence>
<evidence type="ECO:0000313" key="3">
    <source>
        <dbReference type="Proteomes" id="UP000199604"/>
    </source>
</evidence>
<dbReference type="InterPro" id="IPR050834">
    <property type="entry name" value="Glycosyltransf_2"/>
</dbReference>
<gene>
    <name evidence="2" type="ORF">SAMN05660845_0111</name>
</gene>
<keyword evidence="3" id="KW-1185">Reference proteome</keyword>
<feature type="domain" description="Glycosyltransferase 2-like" evidence="1">
    <location>
        <begin position="4"/>
        <end position="172"/>
    </location>
</feature>
<dbReference type="OrthoDB" id="9802649at2"/>
<dbReference type="RefSeq" id="WP_091472773.1">
    <property type="nucleotide sequence ID" value="NZ_FOJT01000001.1"/>
</dbReference>
<protein>
    <submittedName>
        <fullName evidence="2">Glycosyltransferase involved in cell wall bisynthesis</fullName>
    </submittedName>
</protein>
<dbReference type="PANTHER" id="PTHR43685">
    <property type="entry name" value="GLYCOSYLTRANSFERASE"/>
    <property type="match status" value="1"/>
</dbReference>
<dbReference type="EMBL" id="FOJT01000001">
    <property type="protein sequence ID" value="SFA70120.1"/>
    <property type="molecule type" value="Genomic_DNA"/>
</dbReference>
<sequence length="323" mass="37801">MKISVAVCTYNGEQFIKEQIDSILNQSLPVDEIIVCDDRSKDRTIEILEEYSSLNPGLFKIYVNEKNLRSVKNFEKAISLCTGDIIFLSDQDDIWVNNKVADYIDYFNNHPNINTIASNGFCIDDNSTVIDKHAIWDVPQFLREKNQSINYYHLITRVANLATGASMAFKKDIINDIIPFPIIKGFHHDEWIAIISSSKNNFELLNKKYFYYRIHDKQQVGGVFYDKTDKQRKMLTDIFNLYDNDLSLLGIKRQLRKLCEAYKKNNNLKEKASIQKKVFEENLLEIEKLFDNGRKQMKKNYPKHFAVLRISDKFLNKRQLKNG</sequence>
<accession>A0A1I0V211</accession>
<dbReference type="GO" id="GO:0016740">
    <property type="term" value="F:transferase activity"/>
    <property type="evidence" value="ECO:0007669"/>
    <property type="project" value="UniProtKB-KW"/>
</dbReference>
<dbReference type="InterPro" id="IPR001173">
    <property type="entry name" value="Glyco_trans_2-like"/>
</dbReference>